<dbReference type="EMBL" id="JBBNAF010000002">
    <property type="protein sequence ID" value="KAK9162939.1"/>
    <property type="molecule type" value="Genomic_DNA"/>
</dbReference>
<dbReference type="Proteomes" id="UP001420932">
    <property type="component" value="Unassembled WGS sequence"/>
</dbReference>
<evidence type="ECO:0000313" key="2">
    <source>
        <dbReference type="EMBL" id="KAK9162939.1"/>
    </source>
</evidence>
<feature type="compositionally biased region" description="Basic and acidic residues" evidence="1">
    <location>
        <begin position="29"/>
        <end position="42"/>
    </location>
</feature>
<comment type="caution">
    <text evidence="2">The sequence shown here is derived from an EMBL/GenBank/DDBJ whole genome shotgun (WGS) entry which is preliminary data.</text>
</comment>
<gene>
    <name evidence="2" type="ORF">Syun_003841</name>
</gene>
<proteinExistence type="predicted"/>
<name>A0AAP0Q201_9MAGN</name>
<sequence>MARGPPDSILTDGVLDGQPPIGGGGGRAASRDRESLRRDGRDPSFLVHGRPIEVSTLFHCCHRQGRLRRHIFPLSHRRACHHPIIPHHGILIILLVCPNMTFHRLLYLLHFQLHHLHHPAGPTRPWEPPLECLEGVMELPRRLLSNPFLPAPSATPQEEGGGTPHIVRFPIIIESVGQNRWVLHLSKVCAWRMTKILKRGMITKGYCWKLVSDHQKDIHWERWKPYFRWDPSIDEAVVRVVRAAYDAKGALYEDEDDEVTPNDVFLHVHTKDHDGVTFIDSISARFHAKLVRRREQRTQDTLDQLIDEEQLYYDAVEECPKGRVYGLRSLAKRKRRYDPSASTSRESMVRSSELDAIVQRLAQFEAYVQS</sequence>
<evidence type="ECO:0000313" key="3">
    <source>
        <dbReference type="Proteomes" id="UP001420932"/>
    </source>
</evidence>
<organism evidence="2 3">
    <name type="scientific">Stephania yunnanensis</name>
    <dbReference type="NCBI Taxonomy" id="152371"/>
    <lineage>
        <taxon>Eukaryota</taxon>
        <taxon>Viridiplantae</taxon>
        <taxon>Streptophyta</taxon>
        <taxon>Embryophyta</taxon>
        <taxon>Tracheophyta</taxon>
        <taxon>Spermatophyta</taxon>
        <taxon>Magnoliopsida</taxon>
        <taxon>Ranunculales</taxon>
        <taxon>Menispermaceae</taxon>
        <taxon>Menispermoideae</taxon>
        <taxon>Cissampelideae</taxon>
        <taxon>Stephania</taxon>
    </lineage>
</organism>
<feature type="region of interest" description="Disordered" evidence="1">
    <location>
        <begin position="1"/>
        <end position="43"/>
    </location>
</feature>
<accession>A0AAP0Q201</accession>
<evidence type="ECO:0000256" key="1">
    <source>
        <dbReference type="SAM" id="MobiDB-lite"/>
    </source>
</evidence>
<keyword evidence="3" id="KW-1185">Reference proteome</keyword>
<protein>
    <submittedName>
        <fullName evidence="2">Uncharacterized protein</fullName>
    </submittedName>
</protein>
<dbReference type="AlphaFoldDB" id="A0AAP0Q201"/>
<reference evidence="2 3" key="1">
    <citation type="submission" date="2024-01" db="EMBL/GenBank/DDBJ databases">
        <title>Genome assemblies of Stephania.</title>
        <authorList>
            <person name="Yang L."/>
        </authorList>
    </citation>
    <scope>NUCLEOTIDE SEQUENCE [LARGE SCALE GENOMIC DNA]</scope>
    <source>
        <strain evidence="2">YNDBR</strain>
        <tissue evidence="2">Leaf</tissue>
    </source>
</reference>